<feature type="signal peptide" evidence="5">
    <location>
        <begin position="1"/>
        <end position="24"/>
    </location>
</feature>
<keyword evidence="8" id="KW-1185">Reference proteome</keyword>
<comment type="caution">
    <text evidence="7">The sequence shown here is derived from an EMBL/GenBank/DDBJ whole genome shotgun (WGS) entry which is preliminary data.</text>
</comment>
<dbReference type="InterPro" id="IPR011042">
    <property type="entry name" value="6-blade_b-propeller_TolB-like"/>
</dbReference>
<dbReference type="OrthoDB" id="225269at2"/>
<evidence type="ECO:0000313" key="7">
    <source>
        <dbReference type="EMBL" id="OWK40573.1"/>
    </source>
</evidence>
<dbReference type="GO" id="GO:0020037">
    <property type="term" value="F:heme binding"/>
    <property type="evidence" value="ECO:0007669"/>
    <property type="project" value="InterPro"/>
</dbReference>
<protein>
    <recommendedName>
        <fullName evidence="6">Cytochrome c domain-containing protein</fullName>
    </recommendedName>
</protein>
<proteinExistence type="predicted"/>
<keyword evidence="1 4" id="KW-0349">Heme</keyword>
<dbReference type="InterPro" id="IPR036909">
    <property type="entry name" value="Cyt_c-like_dom_sf"/>
</dbReference>
<evidence type="ECO:0000259" key="6">
    <source>
        <dbReference type="PROSITE" id="PS51007"/>
    </source>
</evidence>
<dbReference type="Pfam" id="PF23500">
    <property type="entry name" value="DUF7133"/>
    <property type="match status" value="1"/>
</dbReference>
<keyword evidence="5" id="KW-0732">Signal</keyword>
<dbReference type="Gene3D" id="1.10.760.10">
    <property type="entry name" value="Cytochrome c-like domain"/>
    <property type="match status" value="1"/>
</dbReference>
<dbReference type="SUPFAM" id="SSF50952">
    <property type="entry name" value="Soluble quinoprotein glucose dehydrogenase"/>
    <property type="match status" value="1"/>
</dbReference>
<dbReference type="GO" id="GO:0046872">
    <property type="term" value="F:metal ion binding"/>
    <property type="evidence" value="ECO:0007669"/>
    <property type="project" value="UniProtKB-KW"/>
</dbReference>
<dbReference type="RefSeq" id="WP_088256472.1">
    <property type="nucleotide sequence ID" value="NZ_NIDE01000008.1"/>
</dbReference>
<dbReference type="PROSITE" id="PS51007">
    <property type="entry name" value="CYTC"/>
    <property type="match status" value="1"/>
</dbReference>
<dbReference type="InterPro" id="IPR013428">
    <property type="entry name" value="Membrane-bound_put_N"/>
</dbReference>
<dbReference type="PANTHER" id="PTHR33546">
    <property type="entry name" value="LARGE, MULTIFUNCTIONAL SECRETED PROTEIN-RELATED"/>
    <property type="match status" value="1"/>
</dbReference>
<dbReference type="NCBIfam" id="TIGR02604">
    <property type="entry name" value="Piru_Ver_Nterm"/>
    <property type="match status" value="1"/>
</dbReference>
<dbReference type="GO" id="GO:0009055">
    <property type="term" value="F:electron transfer activity"/>
    <property type="evidence" value="ECO:0007669"/>
    <property type="project" value="InterPro"/>
</dbReference>
<dbReference type="SUPFAM" id="SSF46626">
    <property type="entry name" value="Cytochrome c"/>
    <property type="match status" value="1"/>
</dbReference>
<dbReference type="Proteomes" id="UP000214646">
    <property type="component" value="Unassembled WGS sequence"/>
</dbReference>
<keyword evidence="2 4" id="KW-0479">Metal-binding</keyword>
<dbReference type="NCBIfam" id="TIGR02603">
    <property type="entry name" value="CxxCH_TIGR02603"/>
    <property type="match status" value="1"/>
</dbReference>
<dbReference type="InterPro" id="IPR013427">
    <property type="entry name" value="Haem-bd_dom_put"/>
</dbReference>
<organism evidence="7 8">
    <name type="scientific">Fimbriiglobus ruber</name>
    <dbReference type="NCBI Taxonomy" id="1908690"/>
    <lineage>
        <taxon>Bacteria</taxon>
        <taxon>Pseudomonadati</taxon>
        <taxon>Planctomycetota</taxon>
        <taxon>Planctomycetia</taxon>
        <taxon>Gemmatales</taxon>
        <taxon>Gemmataceae</taxon>
        <taxon>Fimbriiglobus</taxon>
    </lineage>
</organism>
<feature type="chain" id="PRO_5012081655" description="Cytochrome c domain-containing protein" evidence="5">
    <location>
        <begin position="25"/>
        <end position="997"/>
    </location>
</feature>
<dbReference type="Gene3D" id="2.120.10.30">
    <property type="entry name" value="TolB, C-terminal domain"/>
    <property type="match status" value="1"/>
</dbReference>
<dbReference type="InterPro" id="IPR011041">
    <property type="entry name" value="Quinoprot_gluc/sorb_DH_b-prop"/>
</dbReference>
<evidence type="ECO:0000256" key="1">
    <source>
        <dbReference type="ARBA" id="ARBA00022617"/>
    </source>
</evidence>
<keyword evidence="3 4" id="KW-0408">Iron</keyword>
<evidence type="ECO:0000256" key="2">
    <source>
        <dbReference type="ARBA" id="ARBA00022723"/>
    </source>
</evidence>
<dbReference type="Pfam" id="PF00034">
    <property type="entry name" value="Cytochrom_C"/>
    <property type="match status" value="1"/>
</dbReference>
<reference evidence="8" key="1">
    <citation type="submission" date="2017-06" db="EMBL/GenBank/DDBJ databases">
        <title>Genome analysis of Fimbriiglobus ruber SP5, the first member of the order Planctomycetales with confirmed chitinolytic capability.</title>
        <authorList>
            <person name="Ravin N.V."/>
            <person name="Rakitin A.L."/>
            <person name="Ivanova A.A."/>
            <person name="Beletsky A.V."/>
            <person name="Kulichevskaya I.S."/>
            <person name="Mardanov A.V."/>
            <person name="Dedysh S.N."/>
        </authorList>
    </citation>
    <scope>NUCLEOTIDE SEQUENCE [LARGE SCALE GENOMIC DNA]</scope>
    <source>
        <strain evidence="8">SP5</strain>
    </source>
</reference>
<evidence type="ECO:0000256" key="4">
    <source>
        <dbReference type="PROSITE-ProRule" id="PRU00433"/>
    </source>
</evidence>
<evidence type="ECO:0000256" key="3">
    <source>
        <dbReference type="ARBA" id="ARBA00023004"/>
    </source>
</evidence>
<dbReference type="PANTHER" id="PTHR33546:SF1">
    <property type="entry name" value="LARGE, MULTIFUNCTIONAL SECRETED PROTEIN"/>
    <property type="match status" value="1"/>
</dbReference>
<feature type="domain" description="Cytochrome c" evidence="6">
    <location>
        <begin position="855"/>
        <end position="987"/>
    </location>
</feature>
<sequence length="997" mass="109902">MLRVGPVIILAMIGSAALAATARAAEPKPTDRPVPAKEAPGRMTLPEGFRVTLFAGEPDVVQPIAMTFDARGRLWVVECLSYPKWTRDGKGTDRVVILEDTNHDGVFDKRTVFLDNGANLSGIELGFGGVWLCSSPNLVFVPDRDGDDKPDGPAEVVLDGWNMTDTKHNVFNSLAWGPDGWLYGLNGIQAKAKVGKPGTPEKDRTAFDCGVWRYHPTKKTFEVYAWGTTNPWGMDWDDYGQMFMTNCVIEHLWHVVPGAHFKRMYGQDPNPNTFGLMGPCCDHIHWAGGPWTESRGNKPEHSDAGGGHAHVGCSVYLGDNFPPEYRNSAFMCNLHGSRLNRDTLHRTEVGYVGKHAKDFLFANDPWFRGLSVKYGPDGGLYVSDWTDTGECHNYDKVDLTNGRIYKVVYGTPKPWAGDLSKLTDAELVQLQLHKNDWFVRTARRILQERAAVKKLDAKTGPALRAILTDSPDVTRRLRAVWALEATGLLEGKQVYEMLKDRDDNLRAWALTLINTNPDILMWTKPIEVAQLEKSPFVIQHLAAAMQRMDDTISERVAYFLLQKSNIPSDPNLNLMIWYGVEKLFTAHQSLAVDLLETGRIPLVRQNTIRLLLAQSGEDGRNNLGTLIRKASQTDAADLQLDILHGVRESLTGRKDVKIPDTWLVALKKFRKSDTATVRLQAEAVAVLFRDESVIRELTQRIADTAITPVLRQQTLDILLANKVPGLAPTLRGLLADPSVRAAVVRGLAAYPDDDTPAALLKAYPTLTAAEKADAVQTLAARPKFALALLDAIEKGIVPKADLTVFTARQIQALNDKTVSTRLASAWGTIRPASETRKAQGAKFKNLLTADYLKSADVAHGRAVFTKNCATCHKMFGEGGDVGPELTGSQRANLDYVLENVLDPSAVVANEYKMTTFSLIDGRVLTGLVKKETPQVVTVRTLNDEVAVPTGDIEKRKQTPLSIMPDGLFDALKEDEIRDLVAYLASPRQVPLAAGGSK</sequence>
<dbReference type="EMBL" id="NIDE01000008">
    <property type="protein sequence ID" value="OWK40573.1"/>
    <property type="molecule type" value="Genomic_DNA"/>
</dbReference>
<dbReference type="InterPro" id="IPR009056">
    <property type="entry name" value="Cyt_c-like_dom"/>
</dbReference>
<evidence type="ECO:0000256" key="5">
    <source>
        <dbReference type="SAM" id="SignalP"/>
    </source>
</evidence>
<name>A0A225DHV0_9BACT</name>
<evidence type="ECO:0000313" key="8">
    <source>
        <dbReference type="Proteomes" id="UP000214646"/>
    </source>
</evidence>
<gene>
    <name evidence="7" type="ORF">FRUB_05492</name>
</gene>
<accession>A0A225DHV0</accession>
<dbReference type="AlphaFoldDB" id="A0A225DHV0"/>
<dbReference type="InterPro" id="IPR055557">
    <property type="entry name" value="DUF7133"/>
</dbReference>